<feature type="non-terminal residue" evidence="2">
    <location>
        <position position="1"/>
    </location>
</feature>
<keyword evidence="3" id="KW-1185">Reference proteome</keyword>
<dbReference type="Gramene" id="TVU30419">
    <property type="protein sequence ID" value="TVU30419"/>
    <property type="gene ID" value="EJB05_22042"/>
</dbReference>
<sequence length="81" mass="8901">MASLSSLYGGSSNRKSVQTMSGSAASSRSAAPVKQLLRRLQYTLRRSVSRPRRAALVSFGYDLESYSQNFDDGLDSSLHRL</sequence>
<feature type="region of interest" description="Disordered" evidence="1">
    <location>
        <begin position="1"/>
        <end position="32"/>
    </location>
</feature>
<dbReference type="PANTHER" id="PTHR34538:SF4">
    <property type="entry name" value="EXPRESSED PROTEIN"/>
    <property type="match status" value="1"/>
</dbReference>
<dbReference type="PANTHER" id="PTHR34538">
    <property type="entry name" value="EXPRESSED PROTEIN"/>
    <property type="match status" value="1"/>
</dbReference>
<comment type="caution">
    <text evidence="2">The sequence shown here is derived from an EMBL/GenBank/DDBJ whole genome shotgun (WGS) entry which is preliminary data.</text>
</comment>
<reference evidence="2 3" key="1">
    <citation type="journal article" date="2019" name="Sci. Rep.">
        <title>A high-quality genome of Eragrostis curvula grass provides insights into Poaceae evolution and supports new strategies to enhance forage quality.</title>
        <authorList>
            <person name="Carballo J."/>
            <person name="Santos B.A.C.M."/>
            <person name="Zappacosta D."/>
            <person name="Garbus I."/>
            <person name="Selva J.P."/>
            <person name="Gallo C.A."/>
            <person name="Diaz A."/>
            <person name="Albertini E."/>
            <person name="Caccamo M."/>
            <person name="Echenique V."/>
        </authorList>
    </citation>
    <scope>NUCLEOTIDE SEQUENCE [LARGE SCALE GENOMIC DNA]</scope>
    <source>
        <strain evidence="3">cv. Victoria</strain>
        <tissue evidence="2">Leaf</tissue>
    </source>
</reference>
<evidence type="ECO:0000313" key="2">
    <source>
        <dbReference type="EMBL" id="TVU30419.1"/>
    </source>
</evidence>
<feature type="compositionally biased region" description="Polar residues" evidence="1">
    <location>
        <begin position="1"/>
        <end position="20"/>
    </location>
</feature>
<dbReference type="AlphaFoldDB" id="A0A5J9V2Q3"/>
<protein>
    <submittedName>
        <fullName evidence="2">Uncharacterized protein</fullName>
    </submittedName>
</protein>
<dbReference type="Proteomes" id="UP000324897">
    <property type="component" value="Chromosome 1"/>
</dbReference>
<evidence type="ECO:0000313" key="3">
    <source>
        <dbReference type="Proteomes" id="UP000324897"/>
    </source>
</evidence>
<evidence type="ECO:0000256" key="1">
    <source>
        <dbReference type="SAM" id="MobiDB-lite"/>
    </source>
</evidence>
<gene>
    <name evidence="2" type="ORF">EJB05_22042</name>
</gene>
<dbReference type="OrthoDB" id="694673at2759"/>
<proteinExistence type="predicted"/>
<name>A0A5J9V2Q3_9POAL</name>
<organism evidence="2 3">
    <name type="scientific">Eragrostis curvula</name>
    <name type="common">weeping love grass</name>
    <dbReference type="NCBI Taxonomy" id="38414"/>
    <lineage>
        <taxon>Eukaryota</taxon>
        <taxon>Viridiplantae</taxon>
        <taxon>Streptophyta</taxon>
        <taxon>Embryophyta</taxon>
        <taxon>Tracheophyta</taxon>
        <taxon>Spermatophyta</taxon>
        <taxon>Magnoliopsida</taxon>
        <taxon>Liliopsida</taxon>
        <taxon>Poales</taxon>
        <taxon>Poaceae</taxon>
        <taxon>PACMAD clade</taxon>
        <taxon>Chloridoideae</taxon>
        <taxon>Eragrostideae</taxon>
        <taxon>Eragrostidinae</taxon>
        <taxon>Eragrostis</taxon>
    </lineage>
</organism>
<dbReference type="EMBL" id="RWGY01000011">
    <property type="protein sequence ID" value="TVU30419.1"/>
    <property type="molecule type" value="Genomic_DNA"/>
</dbReference>
<feature type="compositionally biased region" description="Low complexity" evidence="1">
    <location>
        <begin position="21"/>
        <end position="31"/>
    </location>
</feature>
<accession>A0A5J9V2Q3</accession>